<gene>
    <name evidence="1" type="ORF">PoMZ_12453</name>
</gene>
<name>A0A4P7NT13_PYROR</name>
<organism evidence="1 2">
    <name type="scientific">Pyricularia oryzae</name>
    <name type="common">Rice blast fungus</name>
    <name type="synonym">Magnaporthe oryzae</name>
    <dbReference type="NCBI Taxonomy" id="318829"/>
    <lineage>
        <taxon>Eukaryota</taxon>
        <taxon>Fungi</taxon>
        <taxon>Dikarya</taxon>
        <taxon>Ascomycota</taxon>
        <taxon>Pezizomycotina</taxon>
        <taxon>Sordariomycetes</taxon>
        <taxon>Sordariomycetidae</taxon>
        <taxon>Magnaporthales</taxon>
        <taxon>Pyriculariaceae</taxon>
        <taxon>Pyricularia</taxon>
    </lineage>
</organism>
<evidence type="ECO:0000313" key="2">
    <source>
        <dbReference type="Proteomes" id="UP000294847"/>
    </source>
</evidence>
<accession>A0A4P7NT13</accession>
<reference evidence="1 2" key="1">
    <citation type="journal article" date="2019" name="Mol. Biol. Evol.">
        <title>Blast fungal genomes show frequent chromosomal changes, gene gains and losses, and effector gene turnover.</title>
        <authorList>
            <person name="Gomez Luciano L.B."/>
            <person name="Jason Tsai I."/>
            <person name="Chuma I."/>
            <person name="Tosa Y."/>
            <person name="Chen Y.H."/>
            <person name="Li J.Y."/>
            <person name="Li M.Y."/>
            <person name="Jade Lu M.Y."/>
            <person name="Nakayashiki H."/>
            <person name="Li W.H."/>
        </authorList>
    </citation>
    <scope>NUCLEOTIDE SEQUENCE [LARGE SCALE GENOMIC DNA]</scope>
    <source>
        <strain evidence="1">MZ5-1-6</strain>
    </source>
</reference>
<dbReference type="Proteomes" id="UP000294847">
    <property type="component" value="Chromosome 7"/>
</dbReference>
<dbReference type="EMBL" id="CP034210">
    <property type="protein sequence ID" value="QBZ65492.1"/>
    <property type="molecule type" value="Genomic_DNA"/>
</dbReference>
<sequence length="152" mass="17465">MRAELFIFELDYTCPPKLVNGEYECLGFIYCRLKAHTIAFDTFMQQLQDLSAFLQMGHRNFPLNVERETLISANGCFSLQAKFRAPCQDEPFTVSLYESPTEGCDISGSPFTLRKLIDHQQLIAPFGTVDHRKRAMKCISSTVSQPKRRRTF</sequence>
<protein>
    <submittedName>
        <fullName evidence="1">Uncharacterized protein</fullName>
    </submittedName>
</protein>
<proteinExistence type="predicted"/>
<dbReference type="AlphaFoldDB" id="A0A4P7NT13"/>
<evidence type="ECO:0000313" key="1">
    <source>
        <dbReference type="EMBL" id="QBZ65492.1"/>
    </source>
</evidence>